<evidence type="ECO:0000256" key="2">
    <source>
        <dbReference type="SAM" id="SignalP"/>
    </source>
</evidence>
<dbReference type="Proteomes" id="UP001501456">
    <property type="component" value="Unassembled WGS sequence"/>
</dbReference>
<feature type="signal peptide" evidence="2">
    <location>
        <begin position="1"/>
        <end position="19"/>
    </location>
</feature>
<name>A0ABP7GUA0_9FLAO</name>
<proteinExistence type="predicted"/>
<evidence type="ECO:0000313" key="4">
    <source>
        <dbReference type="EMBL" id="GAA3774493.1"/>
    </source>
</evidence>
<dbReference type="RefSeq" id="WP_344726390.1">
    <property type="nucleotide sequence ID" value="NZ_BAABBI010000001.1"/>
</dbReference>
<dbReference type="Pfam" id="PF18962">
    <property type="entry name" value="Por_Secre_tail"/>
    <property type="match status" value="1"/>
</dbReference>
<protein>
    <recommendedName>
        <fullName evidence="3">Secretion system C-terminal sorting domain-containing protein</fullName>
    </recommendedName>
</protein>
<reference evidence="5" key="1">
    <citation type="journal article" date="2019" name="Int. J. Syst. Evol. Microbiol.">
        <title>The Global Catalogue of Microorganisms (GCM) 10K type strain sequencing project: providing services to taxonomists for standard genome sequencing and annotation.</title>
        <authorList>
            <consortium name="The Broad Institute Genomics Platform"/>
            <consortium name="The Broad Institute Genome Sequencing Center for Infectious Disease"/>
            <person name="Wu L."/>
            <person name="Ma J."/>
        </authorList>
    </citation>
    <scope>NUCLEOTIDE SEQUENCE [LARGE SCALE GENOMIC DNA]</scope>
    <source>
        <strain evidence="5">JCM 17525</strain>
    </source>
</reference>
<dbReference type="EMBL" id="BAABBI010000001">
    <property type="protein sequence ID" value="GAA3774493.1"/>
    <property type="molecule type" value="Genomic_DNA"/>
</dbReference>
<sequence>MKNIYALLLFFLISTYSFCQTEIYSQDFETLNDGYTASTTEGSSDIDVFNRVNPNLGGNSSYIWAVEDTNAAPATITLDQIDVTGYSDFTFNIDMIAHHFKDWDDDDTFSITYSLDGGSSQNLLWVRNAGGTYNEAASLDTDFDGIGDCGTGVLPALVTGTSGCTVTENTFATFSSAVITLNGNSTLDIVLSFEGFTSTDEGIYLDNISVTANSSSCTASLTTNTATCDAINIGVDTYTATFDFLNGSETDAFTVTASTGTASVSTISTDGTITVTGINEGTDVTLTLTNENCTLSQSFTSPSCEPTQTTCFDLSNGTEKFEIFTNTENTNGDIWTLSSGVYNMNGYCGGGCAEPVNSWLLFGPLDMSGVTDLTLKFDAQENYGDTPLAVNYTANYSGCPDDTTWSLLQTITESDEGLVEVDLSSLSGTDVFISIQYLDDGADGYSDWNLSNVELVTYSNCPVLGTRPTSSCESLSTVNVTTNVFSVFPNPTNTGFVNITSPSNEKINVTVFDMLGKQVLTNTITNNTLNVSTLHAGIYIVNINQNGQTATKKLVVK</sequence>
<keyword evidence="5" id="KW-1185">Reference proteome</keyword>
<dbReference type="InterPro" id="IPR026444">
    <property type="entry name" value="Secre_tail"/>
</dbReference>
<comment type="caution">
    <text evidence="4">The sequence shown here is derived from an EMBL/GenBank/DDBJ whole genome shotgun (WGS) entry which is preliminary data.</text>
</comment>
<feature type="chain" id="PRO_5045352580" description="Secretion system C-terminal sorting domain-containing protein" evidence="2">
    <location>
        <begin position="20"/>
        <end position="557"/>
    </location>
</feature>
<accession>A0ABP7GUA0</accession>
<feature type="domain" description="Secretion system C-terminal sorting" evidence="3">
    <location>
        <begin position="487"/>
        <end position="556"/>
    </location>
</feature>
<evidence type="ECO:0000313" key="5">
    <source>
        <dbReference type="Proteomes" id="UP001501456"/>
    </source>
</evidence>
<evidence type="ECO:0000256" key="1">
    <source>
        <dbReference type="ARBA" id="ARBA00022729"/>
    </source>
</evidence>
<keyword evidence="1 2" id="KW-0732">Signal</keyword>
<evidence type="ECO:0000259" key="3">
    <source>
        <dbReference type="Pfam" id="PF18962"/>
    </source>
</evidence>
<dbReference type="NCBIfam" id="TIGR04183">
    <property type="entry name" value="Por_Secre_tail"/>
    <property type="match status" value="1"/>
</dbReference>
<organism evidence="4 5">
    <name type="scientific">Corallibacter vietnamensis</name>
    <dbReference type="NCBI Taxonomy" id="904130"/>
    <lineage>
        <taxon>Bacteria</taxon>
        <taxon>Pseudomonadati</taxon>
        <taxon>Bacteroidota</taxon>
        <taxon>Flavobacteriia</taxon>
        <taxon>Flavobacteriales</taxon>
        <taxon>Flavobacteriaceae</taxon>
        <taxon>Corallibacter</taxon>
    </lineage>
</organism>
<gene>
    <name evidence="4" type="ORF">GCM10022271_03260</name>
</gene>